<name>A0A0M3T1L8_9GAMM</name>
<dbReference type="PATRIC" id="fig|1125411.7.peg.239"/>
<sequence>MKLSDFDFELPESLIAQHPSHKRTDSRLLVRGHDLVDSHFADLGLFLKPKDLLILNDTRVIPARLFGHKESGGKVEVLIERLINEREARAMIKSSRSPKLGSYIILENDCQFQVTSKNDGIYNIYFDTGSILETLNEIGHMPLPPYIVRDDSNEDAKRYQTVYAKNDGAVAAPTAGLHFDDELLANLKEQGVDHAFVTLHVGAGTFQPVKVENIKAHKMHSEQYEINQDTVDKIERAKVEGGRVIAVGTTAVRTLESASLGGNLRSQKSDTEIFIYPGFKFQVVDAMITNFHLPKSSLLMLVSAFIGFEEMHQTYQHAISKEYRFFSYGDAMLLEKS</sequence>
<comment type="function">
    <text evidence="13">Transfers and isomerizes the ribose moiety from AdoMet to the 7-aminomethyl group of 7-deazaguanine (preQ1-tRNA) to give epoxyqueuosine (oQ-tRNA).</text>
</comment>
<dbReference type="NCBIfam" id="NF001140">
    <property type="entry name" value="PRK00147.1"/>
    <property type="match status" value="1"/>
</dbReference>
<dbReference type="Gene3D" id="3.40.1780.10">
    <property type="entry name" value="QueA-like"/>
    <property type="match status" value="1"/>
</dbReference>
<accession>A0A0M3T1L8</accession>
<dbReference type="SUPFAM" id="SSF111337">
    <property type="entry name" value="QueA-like"/>
    <property type="match status" value="1"/>
</dbReference>
<dbReference type="EC" id="2.4.99.17" evidence="10 13"/>
<dbReference type="RefSeq" id="WP_053819625.1">
    <property type="nucleotide sequence ID" value="NZ_CP006911.1"/>
</dbReference>
<dbReference type="STRING" id="1125411.W908_01210"/>
<evidence type="ECO:0000256" key="9">
    <source>
        <dbReference type="ARBA" id="ARBA00061210"/>
    </source>
</evidence>
<proteinExistence type="inferred from homology"/>
<evidence type="ECO:0000313" key="15">
    <source>
        <dbReference type="Proteomes" id="UP000068905"/>
    </source>
</evidence>
<dbReference type="HAMAP" id="MF_00113">
    <property type="entry name" value="QueA"/>
    <property type="match status" value="1"/>
</dbReference>
<dbReference type="UniPathway" id="UPA00392"/>
<dbReference type="AlphaFoldDB" id="A0A0M3T1L8"/>
<dbReference type="PANTHER" id="PTHR30307">
    <property type="entry name" value="S-ADENOSYLMETHIONINE:TRNA RIBOSYLTRANSFERASE-ISOMERASE"/>
    <property type="match status" value="1"/>
</dbReference>
<dbReference type="FunFam" id="3.40.1780.10:FF:000001">
    <property type="entry name" value="S-adenosylmethionine:tRNA ribosyltransferase-isomerase"/>
    <property type="match status" value="1"/>
</dbReference>
<organism evidence="14 15">
    <name type="scientific">Candidatus Pseudothioglobus singularis PS1</name>
    <dbReference type="NCBI Taxonomy" id="1125411"/>
    <lineage>
        <taxon>Bacteria</taxon>
        <taxon>Pseudomonadati</taxon>
        <taxon>Pseudomonadota</taxon>
        <taxon>Gammaproteobacteria</taxon>
        <taxon>Candidatus Pseudothioglobaceae</taxon>
        <taxon>Candidatus Pseudothioglobus</taxon>
    </lineage>
</organism>
<evidence type="ECO:0000256" key="4">
    <source>
        <dbReference type="ARBA" id="ARBA00022490"/>
    </source>
</evidence>
<dbReference type="NCBIfam" id="TIGR00113">
    <property type="entry name" value="queA"/>
    <property type="match status" value="1"/>
</dbReference>
<reference evidence="14 15" key="1">
    <citation type="journal article" date="2015" name="Genome Announc.">
        <title>Genome Sequence of 'Candidatus Thioglobus singularis' Strain PS1, a Mixotroph from the SUP05 Clade of Marine Gammaproteobacteria.</title>
        <authorList>
            <person name="Marshall K.T."/>
            <person name="Morris R.M."/>
        </authorList>
    </citation>
    <scope>NUCLEOTIDE SEQUENCE [LARGE SCALE GENOMIC DNA]</scope>
    <source>
        <strain evidence="14 15">PS1</strain>
    </source>
</reference>
<dbReference type="Gene3D" id="2.40.10.240">
    <property type="entry name" value="QueA-like"/>
    <property type="match status" value="1"/>
</dbReference>
<dbReference type="GO" id="GO:0051075">
    <property type="term" value="F:S-adenosylmethionine:tRNA ribosyltransferase-isomerase activity"/>
    <property type="evidence" value="ECO:0007669"/>
    <property type="project" value="UniProtKB-EC"/>
</dbReference>
<protein>
    <recommendedName>
        <fullName evidence="11 13">S-adenosylmethionine:tRNA ribosyltransferase-isomerase</fullName>
        <ecNumber evidence="10 13">2.4.99.17</ecNumber>
    </recommendedName>
    <alternativeName>
        <fullName evidence="12 13">Queuosine biosynthesis protein QueA</fullName>
    </alternativeName>
</protein>
<dbReference type="InterPro" id="IPR003699">
    <property type="entry name" value="QueA"/>
</dbReference>
<evidence type="ECO:0000256" key="11">
    <source>
        <dbReference type="ARBA" id="ARBA00069325"/>
    </source>
</evidence>
<evidence type="ECO:0000256" key="12">
    <source>
        <dbReference type="ARBA" id="ARBA00076160"/>
    </source>
</evidence>
<comment type="subunit">
    <text evidence="3 13">Monomer.</text>
</comment>
<evidence type="ECO:0000256" key="10">
    <source>
        <dbReference type="ARBA" id="ARBA00066503"/>
    </source>
</evidence>
<comment type="catalytic activity">
    <reaction evidence="8 13">
        <text>7-aminomethyl-7-carbaguanosine(34) in tRNA + S-adenosyl-L-methionine = epoxyqueuosine(34) in tRNA + adenine + L-methionine + 2 H(+)</text>
        <dbReference type="Rhea" id="RHEA:32155"/>
        <dbReference type="Rhea" id="RHEA-COMP:10342"/>
        <dbReference type="Rhea" id="RHEA-COMP:18582"/>
        <dbReference type="ChEBI" id="CHEBI:15378"/>
        <dbReference type="ChEBI" id="CHEBI:16708"/>
        <dbReference type="ChEBI" id="CHEBI:57844"/>
        <dbReference type="ChEBI" id="CHEBI:59789"/>
        <dbReference type="ChEBI" id="CHEBI:82833"/>
        <dbReference type="ChEBI" id="CHEBI:194443"/>
        <dbReference type="EC" id="2.4.99.17"/>
    </reaction>
</comment>
<evidence type="ECO:0000256" key="8">
    <source>
        <dbReference type="ARBA" id="ARBA00052751"/>
    </source>
</evidence>
<evidence type="ECO:0000256" key="2">
    <source>
        <dbReference type="ARBA" id="ARBA00004691"/>
    </source>
</evidence>
<dbReference type="InterPro" id="IPR042119">
    <property type="entry name" value="QueA_dom2"/>
</dbReference>
<evidence type="ECO:0000313" key="14">
    <source>
        <dbReference type="EMBL" id="ALE01341.1"/>
    </source>
</evidence>
<dbReference type="GO" id="GO:0005737">
    <property type="term" value="C:cytoplasm"/>
    <property type="evidence" value="ECO:0007669"/>
    <property type="project" value="UniProtKB-SubCell"/>
</dbReference>
<keyword evidence="7 13" id="KW-0671">Queuosine biosynthesis</keyword>
<keyword evidence="5 13" id="KW-0808">Transferase</keyword>
<dbReference type="InterPro" id="IPR042118">
    <property type="entry name" value="QueA_dom1"/>
</dbReference>
<evidence type="ECO:0000256" key="13">
    <source>
        <dbReference type="HAMAP-Rule" id="MF_00113"/>
    </source>
</evidence>
<comment type="similarity">
    <text evidence="9 13">Belongs to the QueA family.</text>
</comment>
<gene>
    <name evidence="13 14" type="primary">queA</name>
    <name evidence="14" type="ORF">W908_01210</name>
</gene>
<evidence type="ECO:0000256" key="5">
    <source>
        <dbReference type="ARBA" id="ARBA00022679"/>
    </source>
</evidence>
<evidence type="ECO:0000256" key="1">
    <source>
        <dbReference type="ARBA" id="ARBA00004496"/>
    </source>
</evidence>
<dbReference type="Pfam" id="PF02547">
    <property type="entry name" value="Queuosine_synth"/>
    <property type="match status" value="1"/>
</dbReference>
<keyword evidence="6 13" id="KW-0949">S-adenosyl-L-methionine</keyword>
<comment type="subcellular location">
    <subcellularLocation>
        <location evidence="1 13">Cytoplasm</location>
    </subcellularLocation>
</comment>
<keyword evidence="14" id="KW-0413">Isomerase</keyword>
<dbReference type="Proteomes" id="UP000068905">
    <property type="component" value="Chromosome"/>
</dbReference>
<evidence type="ECO:0000256" key="3">
    <source>
        <dbReference type="ARBA" id="ARBA00011245"/>
    </source>
</evidence>
<evidence type="ECO:0000256" key="6">
    <source>
        <dbReference type="ARBA" id="ARBA00022691"/>
    </source>
</evidence>
<comment type="pathway">
    <text evidence="2 13">tRNA modification; tRNA-queuosine biosynthesis.</text>
</comment>
<keyword evidence="15" id="KW-1185">Reference proteome</keyword>
<dbReference type="InterPro" id="IPR036100">
    <property type="entry name" value="QueA_sf"/>
</dbReference>
<evidence type="ECO:0000256" key="7">
    <source>
        <dbReference type="ARBA" id="ARBA00022785"/>
    </source>
</evidence>
<dbReference type="PANTHER" id="PTHR30307:SF0">
    <property type="entry name" value="S-ADENOSYLMETHIONINE:TRNA RIBOSYLTRANSFERASE-ISOMERASE"/>
    <property type="match status" value="1"/>
</dbReference>
<dbReference type="KEGG" id="tsn:W908_01210"/>
<keyword evidence="4 13" id="KW-0963">Cytoplasm</keyword>
<dbReference type="EMBL" id="CP006911">
    <property type="protein sequence ID" value="ALE01341.1"/>
    <property type="molecule type" value="Genomic_DNA"/>
</dbReference>
<dbReference type="GO" id="GO:0008616">
    <property type="term" value="P:tRNA queuosine(34) biosynthetic process"/>
    <property type="evidence" value="ECO:0007669"/>
    <property type="project" value="UniProtKB-UniRule"/>
</dbReference>